<proteinExistence type="predicted"/>
<feature type="domain" description="Dihydroprymidine dehydrogenase" evidence="7">
    <location>
        <begin position="23"/>
        <end position="131"/>
    </location>
</feature>
<evidence type="ECO:0000313" key="8">
    <source>
        <dbReference type="EMBL" id="SEM14173.1"/>
    </source>
</evidence>
<dbReference type="SUPFAM" id="SSF46548">
    <property type="entry name" value="alpha-helical ferredoxin"/>
    <property type="match status" value="1"/>
</dbReference>
<dbReference type="InterPro" id="IPR028261">
    <property type="entry name" value="DPD_II"/>
</dbReference>
<keyword evidence="3" id="KW-0314">Glutamate biosynthesis</keyword>
<reference evidence="9" key="1">
    <citation type="submission" date="2016-10" db="EMBL/GenBank/DDBJ databases">
        <authorList>
            <person name="Varghese N."/>
            <person name="Submissions S."/>
        </authorList>
    </citation>
    <scope>NUCLEOTIDE SEQUENCE [LARGE SCALE GENOMIC DNA]</scope>
    <source>
        <strain evidence="9">DSM 17044</strain>
    </source>
</reference>
<keyword evidence="9" id="KW-1185">Reference proteome</keyword>
<dbReference type="NCBIfam" id="TIGR01317">
    <property type="entry name" value="GOGAT_sm_gam"/>
    <property type="match status" value="1"/>
</dbReference>
<keyword evidence="1" id="KW-0028">Amino-acid biosynthesis</keyword>
<evidence type="ECO:0000256" key="2">
    <source>
        <dbReference type="ARBA" id="ARBA00023002"/>
    </source>
</evidence>
<dbReference type="InterPro" id="IPR023753">
    <property type="entry name" value="FAD/NAD-binding_dom"/>
</dbReference>
<dbReference type="InterPro" id="IPR006005">
    <property type="entry name" value="Glut_synth_ssu1"/>
</dbReference>
<evidence type="ECO:0000259" key="7">
    <source>
        <dbReference type="Pfam" id="PF14691"/>
    </source>
</evidence>
<dbReference type="GO" id="GO:0051536">
    <property type="term" value="F:iron-sulfur cluster binding"/>
    <property type="evidence" value="ECO:0007669"/>
    <property type="project" value="InterPro"/>
</dbReference>
<name>A0A1H7VY41_STIAU</name>
<dbReference type="PANTHER" id="PTHR43100">
    <property type="entry name" value="GLUTAMATE SYNTHASE [NADPH] SMALL CHAIN"/>
    <property type="match status" value="1"/>
</dbReference>
<evidence type="ECO:0000256" key="3">
    <source>
        <dbReference type="ARBA" id="ARBA00023164"/>
    </source>
</evidence>
<dbReference type="Gene3D" id="3.50.50.60">
    <property type="entry name" value="FAD/NAD(P)-binding domain"/>
    <property type="match status" value="2"/>
</dbReference>
<dbReference type="AlphaFoldDB" id="A0A1H7VY41"/>
<dbReference type="GO" id="GO:0016639">
    <property type="term" value="F:oxidoreductase activity, acting on the CH-NH2 group of donors, NAD or NADP as acceptor"/>
    <property type="evidence" value="ECO:0007669"/>
    <property type="project" value="InterPro"/>
</dbReference>
<dbReference type="GO" id="GO:0006537">
    <property type="term" value="P:glutamate biosynthetic process"/>
    <property type="evidence" value="ECO:0007669"/>
    <property type="project" value="UniProtKB-KW"/>
</dbReference>
<feature type="compositionally biased region" description="Basic and acidic residues" evidence="5">
    <location>
        <begin position="10"/>
        <end position="20"/>
    </location>
</feature>
<gene>
    <name evidence="8" type="ORF">SAMN05444354_11266</name>
</gene>
<evidence type="ECO:0000313" key="9">
    <source>
        <dbReference type="Proteomes" id="UP000182719"/>
    </source>
</evidence>
<dbReference type="Pfam" id="PF14691">
    <property type="entry name" value="Fer4_20"/>
    <property type="match status" value="1"/>
</dbReference>
<dbReference type="PANTHER" id="PTHR43100:SF1">
    <property type="entry name" value="GLUTAMATE SYNTHASE [NADPH] SMALL CHAIN"/>
    <property type="match status" value="1"/>
</dbReference>
<dbReference type="InterPro" id="IPR051394">
    <property type="entry name" value="Glutamate_Synthase"/>
</dbReference>
<protein>
    <submittedName>
        <fullName evidence="8">Glutamate synthase (NADH) small subunit</fullName>
    </submittedName>
</protein>
<dbReference type="SUPFAM" id="SSF51971">
    <property type="entry name" value="Nucleotide-binding domain"/>
    <property type="match status" value="2"/>
</dbReference>
<dbReference type="Proteomes" id="UP000182719">
    <property type="component" value="Unassembled WGS sequence"/>
</dbReference>
<dbReference type="OrthoDB" id="9803192at2"/>
<dbReference type="InterPro" id="IPR009051">
    <property type="entry name" value="Helical_ferredxn"/>
</dbReference>
<evidence type="ECO:0000256" key="4">
    <source>
        <dbReference type="ARBA" id="ARBA00029440"/>
    </source>
</evidence>
<dbReference type="EMBL" id="FOAP01000012">
    <property type="protein sequence ID" value="SEM14173.1"/>
    <property type="molecule type" value="Genomic_DNA"/>
</dbReference>
<keyword evidence="2" id="KW-0560">Oxidoreductase</keyword>
<feature type="region of interest" description="Disordered" evidence="5">
    <location>
        <begin position="1"/>
        <end position="20"/>
    </location>
</feature>
<dbReference type="RefSeq" id="WP_075008525.1">
    <property type="nucleotide sequence ID" value="NZ_FOAP01000012.1"/>
</dbReference>
<evidence type="ECO:0000256" key="5">
    <source>
        <dbReference type="SAM" id="MobiDB-lite"/>
    </source>
</evidence>
<dbReference type="PRINTS" id="PR00419">
    <property type="entry name" value="ADXRDTASE"/>
</dbReference>
<sequence>MGKPTGFLEWSRRPAPKREKAERVQDWKEFVLPLAPDEAKRQAGRCMDCGVPFCQQGCPLGNPIPDFNDAVYHGRWKAAYLALSGTNNFPEFTGRLCPAPCEAACVLSINQDPVTIEQMEKEIAERAFAEGWVTPRPPATRTGRRVAVVGSGPAGLAAAAQLNQAGHTVTVYERDDRLGGLMRYGIPDFKMEKSVLDRRLAVMEAEGVQFRTGVDVGKEIGFKALREQHDAVVLAMGARKARELEVPGRELEGVLPAMQFLEHQNRVVSGLATLDPRLSAAGKRVLILGGGDTGSDCLGTSIRQGATSVTQVELMPAPPQVRAADNPWPRWPLVFRTSSSQEEGGVREFGFMTKHLSGQDGRLQALHAVKVEPRRDGDGPFRLVEAPGTEVRHEVDLLILAMGFTGPDTAQLSEQLGVKLSPRGTVQIDKGFATSVDGVFCAGDAGRGASLIVWALSEGREAAKAVDTYLSGLPSALPSRGRDAAFG</sequence>
<evidence type="ECO:0000259" key="6">
    <source>
        <dbReference type="Pfam" id="PF07992"/>
    </source>
</evidence>
<dbReference type="Pfam" id="PF07992">
    <property type="entry name" value="Pyr_redox_2"/>
    <property type="match status" value="2"/>
</dbReference>
<organism evidence="8 9">
    <name type="scientific">Stigmatella aurantiaca</name>
    <dbReference type="NCBI Taxonomy" id="41"/>
    <lineage>
        <taxon>Bacteria</taxon>
        <taxon>Pseudomonadati</taxon>
        <taxon>Myxococcota</taxon>
        <taxon>Myxococcia</taxon>
        <taxon>Myxococcales</taxon>
        <taxon>Cystobacterineae</taxon>
        <taxon>Archangiaceae</taxon>
        <taxon>Stigmatella</taxon>
    </lineage>
</organism>
<accession>A0A1H7VY41</accession>
<evidence type="ECO:0000256" key="1">
    <source>
        <dbReference type="ARBA" id="ARBA00022605"/>
    </source>
</evidence>
<dbReference type="Gene3D" id="1.10.1060.10">
    <property type="entry name" value="Alpha-helical ferredoxin"/>
    <property type="match status" value="1"/>
</dbReference>
<feature type="domain" description="FAD/NAD(P)-binding" evidence="6">
    <location>
        <begin position="388"/>
        <end position="459"/>
    </location>
</feature>
<dbReference type="InterPro" id="IPR036188">
    <property type="entry name" value="FAD/NAD-bd_sf"/>
</dbReference>
<feature type="domain" description="FAD/NAD(P)-binding" evidence="6">
    <location>
        <begin position="145"/>
        <end position="318"/>
    </location>
</feature>
<comment type="pathway">
    <text evidence="4">Amino-acid biosynthesis.</text>
</comment>